<evidence type="ECO:0000313" key="8">
    <source>
        <dbReference type="Proteomes" id="UP000280104"/>
    </source>
</evidence>
<name>A0A7H4LNG7_WHEAT</name>
<evidence type="ECO:0000256" key="5">
    <source>
        <dbReference type="ARBA" id="ARBA00048336"/>
    </source>
</evidence>
<organism evidence="7 8">
    <name type="scientific">Triticum aestivum</name>
    <name type="common">Wheat</name>
    <dbReference type="NCBI Taxonomy" id="4565"/>
    <lineage>
        <taxon>Eukaryota</taxon>
        <taxon>Viridiplantae</taxon>
        <taxon>Streptophyta</taxon>
        <taxon>Embryophyta</taxon>
        <taxon>Tracheophyta</taxon>
        <taxon>Spermatophyta</taxon>
        <taxon>Magnoliopsida</taxon>
        <taxon>Liliopsida</taxon>
        <taxon>Poales</taxon>
        <taxon>Poaceae</taxon>
        <taxon>BOP clade</taxon>
        <taxon>Pooideae</taxon>
        <taxon>Triticodae</taxon>
        <taxon>Triticeae</taxon>
        <taxon>Triticinae</taxon>
        <taxon>Triticum</taxon>
    </lineage>
</organism>
<proteinExistence type="predicted"/>
<dbReference type="EC" id="3.1.3.16" evidence="1"/>
<accession>A0A7H4LNG7</accession>
<protein>
    <recommendedName>
        <fullName evidence="1">protein-serine/threonine phosphatase</fullName>
        <ecNumber evidence="1">3.1.3.16</ecNumber>
    </recommendedName>
</protein>
<dbReference type="Pfam" id="PF00481">
    <property type="entry name" value="PP2C"/>
    <property type="match status" value="1"/>
</dbReference>
<dbReference type="Proteomes" id="UP000280104">
    <property type="component" value="Chromosome II"/>
</dbReference>
<dbReference type="CDD" id="cd00143">
    <property type="entry name" value="PP2Cc"/>
    <property type="match status" value="1"/>
</dbReference>
<sequence length="310" mass="34113">MRQISSRLHGLARSMSLGKERNVEEEHQGTVLRSSGTLWGEGSEMFAAACSRRGEKGTNQDTSIVWEGYGCQDDTIFCGVLDGHGQSGHYAAKAFWESLPQSLLCRWQEAVALASLIDGEKRLNNCQFDLLRQSYLAAAAAVDEELRRSRRLDAVNSGCTALSIMKQGDLMVVANVGDSWAVRATTTDGGDVTSVQLTIDFKPHLPQEKARIMLCEGRVHCLDDEPGVHRVWVPHREAPGLAMSRAFRDYSVKDYDVISAPEVTQRRITARDQFVILATDGVSDRFSGCSESLHALATERIGRSDLLATP</sequence>
<comment type="catalytic activity">
    <reaction evidence="4">
        <text>O-phospho-L-seryl-[protein] + H2O = L-seryl-[protein] + phosphate</text>
        <dbReference type="Rhea" id="RHEA:20629"/>
        <dbReference type="Rhea" id="RHEA-COMP:9863"/>
        <dbReference type="Rhea" id="RHEA-COMP:11604"/>
        <dbReference type="ChEBI" id="CHEBI:15377"/>
        <dbReference type="ChEBI" id="CHEBI:29999"/>
        <dbReference type="ChEBI" id="CHEBI:43474"/>
        <dbReference type="ChEBI" id="CHEBI:83421"/>
        <dbReference type="EC" id="3.1.3.16"/>
    </reaction>
</comment>
<evidence type="ECO:0000256" key="1">
    <source>
        <dbReference type="ARBA" id="ARBA00013081"/>
    </source>
</evidence>
<dbReference type="Gene3D" id="3.60.40.10">
    <property type="entry name" value="PPM-type phosphatase domain"/>
    <property type="match status" value="1"/>
</dbReference>
<dbReference type="SMART" id="SM00332">
    <property type="entry name" value="PP2Cc"/>
    <property type="match status" value="1"/>
</dbReference>
<gene>
    <name evidence="7" type="ORF">CAMPLR22A2D_LOCUS4785</name>
</gene>
<dbReference type="InterPro" id="IPR036457">
    <property type="entry name" value="PPM-type-like_dom_sf"/>
</dbReference>
<evidence type="ECO:0000256" key="4">
    <source>
        <dbReference type="ARBA" id="ARBA00047761"/>
    </source>
</evidence>
<dbReference type="InterPro" id="IPR015655">
    <property type="entry name" value="PP2C"/>
</dbReference>
<dbReference type="PANTHER" id="PTHR47992">
    <property type="entry name" value="PROTEIN PHOSPHATASE"/>
    <property type="match status" value="1"/>
</dbReference>
<dbReference type="AlphaFoldDB" id="A0A7H4LNG7"/>
<evidence type="ECO:0000313" key="7">
    <source>
        <dbReference type="EMBL" id="SPT20156.1"/>
    </source>
</evidence>
<keyword evidence="3" id="KW-0904">Protein phosphatase</keyword>
<dbReference type="InterPro" id="IPR001932">
    <property type="entry name" value="PPM-type_phosphatase-like_dom"/>
</dbReference>
<dbReference type="PROSITE" id="PS51746">
    <property type="entry name" value="PPM_2"/>
    <property type="match status" value="1"/>
</dbReference>
<comment type="catalytic activity">
    <reaction evidence="5">
        <text>O-phospho-L-threonyl-[protein] + H2O = L-threonyl-[protein] + phosphate</text>
        <dbReference type="Rhea" id="RHEA:47004"/>
        <dbReference type="Rhea" id="RHEA-COMP:11060"/>
        <dbReference type="Rhea" id="RHEA-COMP:11605"/>
        <dbReference type="ChEBI" id="CHEBI:15377"/>
        <dbReference type="ChEBI" id="CHEBI:30013"/>
        <dbReference type="ChEBI" id="CHEBI:43474"/>
        <dbReference type="ChEBI" id="CHEBI:61977"/>
        <dbReference type="EC" id="3.1.3.16"/>
    </reaction>
</comment>
<reference evidence="7 8" key="1">
    <citation type="submission" date="2018-05" db="EMBL/GenBank/DDBJ databases">
        <authorList>
            <person name="Thind KAUR A."/>
        </authorList>
    </citation>
    <scope>NUCLEOTIDE SEQUENCE [LARGE SCALE GENOMIC DNA]</scope>
</reference>
<dbReference type="EMBL" id="LS480641">
    <property type="protein sequence ID" value="SPT20156.1"/>
    <property type="molecule type" value="Genomic_DNA"/>
</dbReference>
<evidence type="ECO:0000259" key="6">
    <source>
        <dbReference type="PROSITE" id="PS51746"/>
    </source>
</evidence>
<feature type="domain" description="PPM-type phosphatase" evidence="6">
    <location>
        <begin position="46"/>
        <end position="310"/>
    </location>
</feature>
<evidence type="ECO:0000256" key="3">
    <source>
        <dbReference type="ARBA" id="ARBA00022912"/>
    </source>
</evidence>
<dbReference type="SUPFAM" id="SSF81606">
    <property type="entry name" value="PP2C-like"/>
    <property type="match status" value="1"/>
</dbReference>
<evidence type="ECO:0000256" key="2">
    <source>
        <dbReference type="ARBA" id="ARBA00022801"/>
    </source>
</evidence>
<dbReference type="GO" id="GO:0004722">
    <property type="term" value="F:protein serine/threonine phosphatase activity"/>
    <property type="evidence" value="ECO:0007669"/>
    <property type="project" value="UniProtKB-EC"/>
</dbReference>
<keyword evidence="2" id="KW-0378">Hydrolase</keyword>